<reference evidence="4 5" key="1">
    <citation type="journal article" date="2018" name="PLoS Pathog.">
        <title>Evolution of structural diversity of trichothecenes, a family of toxins produced by plant pathogenic and entomopathogenic fungi.</title>
        <authorList>
            <person name="Proctor R.H."/>
            <person name="McCormick S.P."/>
            <person name="Kim H.S."/>
            <person name="Cardoza R.E."/>
            <person name="Stanley A.M."/>
            <person name="Lindo L."/>
            <person name="Kelly A."/>
            <person name="Brown D.W."/>
            <person name="Lee T."/>
            <person name="Vaughan M.M."/>
            <person name="Alexander N.J."/>
            <person name="Busman M."/>
            <person name="Gutierrez S."/>
        </authorList>
    </citation>
    <scope>NUCLEOTIDE SEQUENCE [LARGE SCALE GENOMIC DNA]</scope>
    <source>
        <strain evidence="4 5">NRRL 20695</strain>
    </source>
</reference>
<evidence type="ECO:0000256" key="3">
    <source>
        <dbReference type="SAM" id="Phobius"/>
    </source>
</evidence>
<dbReference type="Pfam" id="PF11807">
    <property type="entry name" value="UstYa"/>
    <property type="match status" value="1"/>
</dbReference>
<accession>A0A395S944</accession>
<feature type="region of interest" description="Disordered" evidence="2">
    <location>
        <begin position="1"/>
        <end position="30"/>
    </location>
</feature>
<keyword evidence="3" id="KW-0472">Membrane</keyword>
<evidence type="ECO:0000256" key="2">
    <source>
        <dbReference type="SAM" id="MobiDB-lite"/>
    </source>
</evidence>
<dbReference type="Proteomes" id="UP000266234">
    <property type="component" value="Unassembled WGS sequence"/>
</dbReference>
<proteinExistence type="inferred from homology"/>
<name>A0A395S944_9HYPO</name>
<gene>
    <name evidence="4" type="ORF">FLONG3_8007</name>
</gene>
<dbReference type="PANTHER" id="PTHR33365:SF13">
    <property type="entry name" value="TAT PATHWAY SIGNAL SEQUENCE"/>
    <property type="match status" value="1"/>
</dbReference>
<sequence length="284" mass="32512">MAPKREQESALLNPQVEGHEDTDEDGESFHYVPPPRRRRCSACRCFGWTMSFLTVIFISALTGAWISMAYLEIDQTCAMHTTKWFLKDIAIKYEEQHFDGNFMEENKFRKNGSAEVDKAWESLGVDYRPGVISYKDGIASGLTDAHVQVSPEHGGGFIVNVEGMHHLHCLNLVRKSLYFNYDHYKHMGGHAFKNDGEVFRLHVTHCLDTIRQVLMCNVDTGVLGQVWYDKKNPNAFPDFNTKHTCKNYEDIRKWAKSLQAPPPETLPDNFLAIPDSHDVLEFTP</sequence>
<dbReference type="PANTHER" id="PTHR33365">
    <property type="entry name" value="YALI0B05434P"/>
    <property type="match status" value="1"/>
</dbReference>
<feature type="transmembrane region" description="Helical" evidence="3">
    <location>
        <begin position="45"/>
        <end position="71"/>
    </location>
</feature>
<keyword evidence="3" id="KW-1133">Transmembrane helix</keyword>
<comment type="caution">
    <text evidence="4">The sequence shown here is derived from an EMBL/GenBank/DDBJ whole genome shotgun (WGS) entry which is preliminary data.</text>
</comment>
<keyword evidence="5" id="KW-1185">Reference proteome</keyword>
<dbReference type="GO" id="GO:0043386">
    <property type="term" value="P:mycotoxin biosynthetic process"/>
    <property type="evidence" value="ECO:0007669"/>
    <property type="project" value="InterPro"/>
</dbReference>
<dbReference type="AlphaFoldDB" id="A0A395S944"/>
<organism evidence="4 5">
    <name type="scientific">Fusarium longipes</name>
    <dbReference type="NCBI Taxonomy" id="694270"/>
    <lineage>
        <taxon>Eukaryota</taxon>
        <taxon>Fungi</taxon>
        <taxon>Dikarya</taxon>
        <taxon>Ascomycota</taxon>
        <taxon>Pezizomycotina</taxon>
        <taxon>Sordariomycetes</taxon>
        <taxon>Hypocreomycetidae</taxon>
        <taxon>Hypocreales</taxon>
        <taxon>Nectriaceae</taxon>
        <taxon>Fusarium</taxon>
    </lineage>
</organism>
<dbReference type="STRING" id="694270.A0A395S944"/>
<comment type="similarity">
    <text evidence="1">Belongs to the ustYa family.</text>
</comment>
<keyword evidence="3" id="KW-0812">Transmembrane</keyword>
<protein>
    <submittedName>
        <fullName evidence="4">Tat pathway signal sequence</fullName>
    </submittedName>
</protein>
<dbReference type="OrthoDB" id="3687641at2759"/>
<evidence type="ECO:0000256" key="1">
    <source>
        <dbReference type="ARBA" id="ARBA00035112"/>
    </source>
</evidence>
<evidence type="ECO:0000313" key="4">
    <source>
        <dbReference type="EMBL" id="RGP68946.1"/>
    </source>
</evidence>
<evidence type="ECO:0000313" key="5">
    <source>
        <dbReference type="Proteomes" id="UP000266234"/>
    </source>
</evidence>
<dbReference type="InterPro" id="IPR021765">
    <property type="entry name" value="UstYa-like"/>
</dbReference>
<dbReference type="EMBL" id="PXOG01000188">
    <property type="protein sequence ID" value="RGP68946.1"/>
    <property type="molecule type" value="Genomic_DNA"/>
</dbReference>